<sequence length="51" mass="5707">MDLGVGGKSSSKHLEWKKDNLSSIQLQDDPTAFQAYRQAVGELLNHQQSHL</sequence>
<dbReference type="Proteomes" id="UP000037035">
    <property type="component" value="Unassembled WGS sequence"/>
</dbReference>
<comment type="caution">
    <text evidence="1">The sequence shown here is derived from an EMBL/GenBank/DDBJ whole genome shotgun (WGS) entry which is preliminary data.</text>
</comment>
<keyword evidence="2" id="KW-1185">Reference proteome</keyword>
<gene>
    <name evidence="1" type="ORF">VP01_1309g8</name>
</gene>
<dbReference type="AlphaFoldDB" id="A0A0L6VMY8"/>
<proteinExistence type="predicted"/>
<evidence type="ECO:0000313" key="2">
    <source>
        <dbReference type="Proteomes" id="UP000037035"/>
    </source>
</evidence>
<evidence type="ECO:0000313" key="1">
    <source>
        <dbReference type="EMBL" id="KNZ62146.1"/>
    </source>
</evidence>
<dbReference type="EMBL" id="LAVV01003443">
    <property type="protein sequence ID" value="KNZ62146.1"/>
    <property type="molecule type" value="Genomic_DNA"/>
</dbReference>
<dbReference type="OrthoDB" id="2504633at2759"/>
<protein>
    <submittedName>
        <fullName evidence="1">Uncharacterized protein</fullName>
    </submittedName>
</protein>
<dbReference type="VEuPathDB" id="FungiDB:VP01_1309g8"/>
<organism evidence="1 2">
    <name type="scientific">Puccinia sorghi</name>
    <dbReference type="NCBI Taxonomy" id="27349"/>
    <lineage>
        <taxon>Eukaryota</taxon>
        <taxon>Fungi</taxon>
        <taxon>Dikarya</taxon>
        <taxon>Basidiomycota</taxon>
        <taxon>Pucciniomycotina</taxon>
        <taxon>Pucciniomycetes</taxon>
        <taxon>Pucciniales</taxon>
        <taxon>Pucciniaceae</taxon>
        <taxon>Puccinia</taxon>
    </lineage>
</organism>
<name>A0A0L6VMY8_9BASI</name>
<reference evidence="1 2" key="1">
    <citation type="submission" date="2015-08" db="EMBL/GenBank/DDBJ databases">
        <title>Next Generation Sequencing and Analysis of the Genome of Puccinia sorghi L Schw, the Causal Agent of Maize Common Rust.</title>
        <authorList>
            <person name="Rochi L."/>
            <person name="Burguener G."/>
            <person name="Darino M."/>
            <person name="Turjanski A."/>
            <person name="Kreff E."/>
            <person name="Dieguez M.J."/>
            <person name="Sacco F."/>
        </authorList>
    </citation>
    <scope>NUCLEOTIDE SEQUENCE [LARGE SCALE GENOMIC DNA]</scope>
    <source>
        <strain evidence="1 2">RO10H11247</strain>
    </source>
</reference>
<accession>A0A0L6VMY8</accession>